<feature type="compositionally biased region" description="Low complexity" evidence="1">
    <location>
        <begin position="178"/>
        <end position="198"/>
    </location>
</feature>
<evidence type="ECO:0000313" key="2">
    <source>
        <dbReference type="EMBL" id="KAF7349564.1"/>
    </source>
</evidence>
<reference evidence="2" key="1">
    <citation type="submission" date="2020-05" db="EMBL/GenBank/DDBJ databases">
        <title>Mycena genomes resolve the evolution of fungal bioluminescence.</title>
        <authorList>
            <person name="Tsai I.J."/>
        </authorList>
    </citation>
    <scope>NUCLEOTIDE SEQUENCE</scope>
    <source>
        <strain evidence="2">160909Yilan</strain>
    </source>
</reference>
<comment type="caution">
    <text evidence="2">The sequence shown here is derived from an EMBL/GenBank/DDBJ whole genome shotgun (WGS) entry which is preliminary data.</text>
</comment>
<evidence type="ECO:0000256" key="1">
    <source>
        <dbReference type="SAM" id="MobiDB-lite"/>
    </source>
</evidence>
<evidence type="ECO:0000313" key="3">
    <source>
        <dbReference type="Proteomes" id="UP000623467"/>
    </source>
</evidence>
<proteinExistence type="predicted"/>
<sequence>MVTVAYRAIPAPFFAPPPALLSALPRRSTPTRPDGLAHAARSHAARWGIAEQAEHEWGVEGGEGDVWVGSASGARIGLFLTPPRKVEAEPLERHFFDACLAHRFSLLPFSATPRSSSPASPRCAAVEGSRLSLDLTVDLDDFFGPLTHEAREGSLADSASFLLLSLLPGSAPFLPRISTPPTSASLLLPRTSTSATASRSEDSEEKKRREGGPHG</sequence>
<feature type="region of interest" description="Disordered" evidence="1">
    <location>
        <begin position="178"/>
        <end position="215"/>
    </location>
</feature>
<dbReference type="Proteomes" id="UP000623467">
    <property type="component" value="Unassembled WGS sequence"/>
</dbReference>
<organism evidence="2 3">
    <name type="scientific">Mycena sanguinolenta</name>
    <dbReference type="NCBI Taxonomy" id="230812"/>
    <lineage>
        <taxon>Eukaryota</taxon>
        <taxon>Fungi</taxon>
        <taxon>Dikarya</taxon>
        <taxon>Basidiomycota</taxon>
        <taxon>Agaricomycotina</taxon>
        <taxon>Agaricomycetes</taxon>
        <taxon>Agaricomycetidae</taxon>
        <taxon>Agaricales</taxon>
        <taxon>Marasmiineae</taxon>
        <taxon>Mycenaceae</taxon>
        <taxon>Mycena</taxon>
    </lineage>
</organism>
<dbReference type="AlphaFoldDB" id="A0A8H6Y068"/>
<keyword evidence="3" id="KW-1185">Reference proteome</keyword>
<gene>
    <name evidence="2" type="ORF">MSAN_01681500</name>
</gene>
<accession>A0A8H6Y068</accession>
<protein>
    <submittedName>
        <fullName evidence="2">Uncharacterized protein</fullName>
    </submittedName>
</protein>
<dbReference type="EMBL" id="JACAZH010000015">
    <property type="protein sequence ID" value="KAF7349564.1"/>
    <property type="molecule type" value="Genomic_DNA"/>
</dbReference>
<feature type="compositionally biased region" description="Basic and acidic residues" evidence="1">
    <location>
        <begin position="199"/>
        <end position="215"/>
    </location>
</feature>
<name>A0A8H6Y068_9AGAR</name>